<keyword evidence="2" id="KW-1185">Reference proteome</keyword>
<dbReference type="RefSeq" id="WP_126595976.1">
    <property type="nucleotide sequence ID" value="NZ_BIFQ01000001.1"/>
</dbReference>
<name>A0A401ZDA4_9CHLR</name>
<dbReference type="EMBL" id="BIFQ01000001">
    <property type="protein sequence ID" value="GCE04871.1"/>
    <property type="molecule type" value="Genomic_DNA"/>
</dbReference>
<evidence type="ECO:0000313" key="1">
    <source>
        <dbReference type="EMBL" id="GCE04871.1"/>
    </source>
</evidence>
<sequence>MSSQICIKTDKSLQQLATEIRDLLSLPPFTLDYSAEEPYCQFDMLGMLVLIHKTAEEDRDSEVKDYPYSFDLQMSFTEHELDTDTIEYNLQAYYAQLLAFHLGVETACYEKKKVGQHWQIRYCFYSKNPAWNPNLLFGEPGWCPAVKNGTPSAWRSIRSIFQ</sequence>
<dbReference type="Proteomes" id="UP000287224">
    <property type="component" value="Unassembled WGS sequence"/>
</dbReference>
<proteinExistence type="predicted"/>
<gene>
    <name evidence="1" type="ORF">KDAU_22000</name>
</gene>
<accession>A0A401ZDA4</accession>
<organism evidence="1 2">
    <name type="scientific">Dictyobacter aurantiacus</name>
    <dbReference type="NCBI Taxonomy" id="1936993"/>
    <lineage>
        <taxon>Bacteria</taxon>
        <taxon>Bacillati</taxon>
        <taxon>Chloroflexota</taxon>
        <taxon>Ktedonobacteria</taxon>
        <taxon>Ktedonobacterales</taxon>
        <taxon>Dictyobacteraceae</taxon>
        <taxon>Dictyobacter</taxon>
    </lineage>
</organism>
<protein>
    <submittedName>
        <fullName evidence="1">Uncharacterized protein</fullName>
    </submittedName>
</protein>
<reference evidence="2" key="1">
    <citation type="submission" date="2018-12" db="EMBL/GenBank/DDBJ databases">
        <title>Tengunoibacter tsumagoiensis gen. nov., sp. nov., Dictyobacter kobayashii sp. nov., D. alpinus sp. nov., and D. joshuensis sp. nov. and description of Dictyobacteraceae fam. nov. within the order Ktedonobacterales isolated from Tengu-no-mugimeshi.</title>
        <authorList>
            <person name="Wang C.M."/>
            <person name="Zheng Y."/>
            <person name="Sakai Y."/>
            <person name="Toyoda A."/>
            <person name="Minakuchi Y."/>
            <person name="Abe K."/>
            <person name="Yokota A."/>
            <person name="Yabe S."/>
        </authorList>
    </citation>
    <scope>NUCLEOTIDE SEQUENCE [LARGE SCALE GENOMIC DNA]</scope>
    <source>
        <strain evidence="2">S-27</strain>
    </source>
</reference>
<dbReference type="AlphaFoldDB" id="A0A401ZDA4"/>
<evidence type="ECO:0000313" key="2">
    <source>
        <dbReference type="Proteomes" id="UP000287224"/>
    </source>
</evidence>
<comment type="caution">
    <text evidence="1">The sequence shown here is derived from an EMBL/GenBank/DDBJ whole genome shotgun (WGS) entry which is preliminary data.</text>
</comment>